<reference evidence="1" key="1">
    <citation type="submission" date="2013-07" db="EMBL/GenBank/DDBJ databases">
        <title>Midgut Transcriptome Profiling of Anoplphora glabripennis, a Lignocellulose Degrading, Wood-Boring Cerambycid.</title>
        <authorList>
            <person name="Scully E.D."/>
            <person name="Hoover K."/>
            <person name="Carlson J.E."/>
            <person name="Tien M."/>
            <person name="Geib S.M."/>
        </authorList>
    </citation>
    <scope>NUCLEOTIDE SEQUENCE</scope>
</reference>
<accession>V5GFQ5</accession>
<dbReference type="AlphaFoldDB" id="V5GFQ5"/>
<proteinExistence type="predicted"/>
<feature type="non-terminal residue" evidence="1">
    <location>
        <position position="1"/>
    </location>
</feature>
<evidence type="ECO:0000313" key="1">
    <source>
        <dbReference type="EMBL" id="JAB62814.1"/>
    </source>
</evidence>
<organism evidence="1">
    <name type="scientific">Anoplophora glabripennis</name>
    <name type="common">Asian longhorn beetle</name>
    <name type="synonym">Anoplophora nobilis</name>
    <dbReference type="NCBI Taxonomy" id="217634"/>
    <lineage>
        <taxon>Eukaryota</taxon>
        <taxon>Metazoa</taxon>
        <taxon>Ecdysozoa</taxon>
        <taxon>Arthropoda</taxon>
        <taxon>Hexapoda</taxon>
        <taxon>Insecta</taxon>
        <taxon>Pterygota</taxon>
        <taxon>Neoptera</taxon>
        <taxon>Endopterygota</taxon>
        <taxon>Coleoptera</taxon>
        <taxon>Polyphaga</taxon>
        <taxon>Cucujiformia</taxon>
        <taxon>Chrysomeloidea</taxon>
        <taxon>Cerambycidae</taxon>
        <taxon>Lamiinae</taxon>
        <taxon>Lamiini</taxon>
        <taxon>Anoplophora</taxon>
    </lineage>
</organism>
<dbReference type="PANTHER" id="PTHR33053">
    <property type="entry name" value="PROTEIN, PUTATIVE-RELATED"/>
    <property type="match status" value="1"/>
</dbReference>
<protein>
    <submittedName>
        <fullName evidence="1">Uncharacterized protein</fullName>
    </submittedName>
</protein>
<sequence>AFHFSISILLSEKHIKKFGILAVRNIINVFIEHLKTLYGLEFMIYNVHLLSHICDDVDFFGALDNFSAFPFENYLGQIKLLVKSPTNPLQQIHRRLVERGLIISNNYQFNGVKLTLEHSAGPLIICNQNVKWQKQFSKIHLKDTTFSVVSHSKADSYCLTSAGNKIIEIHNILVTTDNEIFLIGKEFLSNSNLYVYPYPSSELNIFVVKDLSELKAWPITEICGKCIVLPFKKECCVAMPIINCLT</sequence>
<name>V5GFQ5_ANOGL</name>
<dbReference type="EMBL" id="GALX01005652">
    <property type="protein sequence ID" value="JAB62814.1"/>
    <property type="molecule type" value="Transcribed_RNA"/>
</dbReference>